<dbReference type="InterPro" id="IPR020557">
    <property type="entry name" value="Fumarate_lyase_CS"/>
</dbReference>
<dbReference type="FunFam" id="1.10.275.10:FF:000002">
    <property type="entry name" value="Argininosuccinate lyase"/>
    <property type="match status" value="1"/>
</dbReference>
<dbReference type="Pfam" id="PF14698">
    <property type="entry name" value="ASL_C2"/>
    <property type="match status" value="1"/>
</dbReference>
<dbReference type="InterPro" id="IPR009049">
    <property type="entry name" value="Argininosuccinate_lyase"/>
</dbReference>
<protein>
    <recommendedName>
        <fullName evidence="3 7">Argininosuccinate lyase</fullName>
        <shortName evidence="7">ASAL</shortName>
        <ecNumber evidence="3 7">4.3.2.1</ecNumber>
    </recommendedName>
    <alternativeName>
        <fullName evidence="7">Arginosuccinase</fullName>
    </alternativeName>
</protein>
<dbReference type="PRINTS" id="PR00149">
    <property type="entry name" value="FUMRATELYASE"/>
</dbReference>
<name>A0A1J1DQ87_9BACT</name>
<organism evidence="10 11">
    <name type="scientific">Candidatus Desulfovibrio trichonymphae</name>
    <dbReference type="NCBI Taxonomy" id="1725232"/>
    <lineage>
        <taxon>Bacteria</taxon>
        <taxon>Pseudomonadati</taxon>
        <taxon>Thermodesulfobacteriota</taxon>
        <taxon>Desulfovibrionia</taxon>
        <taxon>Desulfovibrionales</taxon>
        <taxon>Desulfovibrionaceae</taxon>
        <taxon>Desulfovibrio</taxon>
    </lineage>
</organism>
<dbReference type="SUPFAM" id="SSF48557">
    <property type="entry name" value="L-aspartase-like"/>
    <property type="match status" value="1"/>
</dbReference>
<keyword evidence="6 7" id="KW-0456">Lyase</keyword>
<dbReference type="EC" id="4.3.2.1" evidence="3 7"/>
<comment type="similarity">
    <text evidence="7">Belongs to the lyase 1 family. Argininosuccinate lyase subfamily.</text>
</comment>
<evidence type="ECO:0000313" key="10">
    <source>
        <dbReference type="EMBL" id="BAV92009.1"/>
    </source>
</evidence>
<feature type="domain" description="Fumarate lyase N-terminal" evidence="8">
    <location>
        <begin position="20"/>
        <end position="303"/>
    </location>
</feature>
<reference evidence="10 11" key="1">
    <citation type="journal article" date="2017" name="ISME J.">
        <title>Genome of 'Ca. Desulfovibrio trichonymphae', an H2-oxidizing bacterium in a tripartite symbiotic system within a protist cell in the termite gut.</title>
        <authorList>
            <person name="Kuwahara H."/>
            <person name="Yuki M."/>
            <person name="Izawa K."/>
            <person name="Ohkuma M."/>
            <person name="Hongoh Y."/>
        </authorList>
    </citation>
    <scope>NUCLEOTIDE SEQUENCE [LARGE SCALE GENOMIC DNA]</scope>
    <source>
        <strain evidence="10 11">Rs-N31</strain>
    </source>
</reference>
<gene>
    <name evidence="7 10" type="primary">argH</name>
    <name evidence="10" type="ORF">RSDT_0497</name>
</gene>
<dbReference type="FunFam" id="1.20.200.10:FF:000015">
    <property type="entry name" value="argininosuccinate lyase isoform X2"/>
    <property type="match status" value="1"/>
</dbReference>
<dbReference type="GO" id="GO:0042450">
    <property type="term" value="P:L-arginine biosynthetic process via ornithine"/>
    <property type="evidence" value="ECO:0007669"/>
    <property type="project" value="UniProtKB-UniRule"/>
</dbReference>
<keyword evidence="4 7" id="KW-0055">Arginine biosynthesis</keyword>
<dbReference type="Pfam" id="PF00206">
    <property type="entry name" value="Lyase_1"/>
    <property type="match status" value="1"/>
</dbReference>
<dbReference type="InterPro" id="IPR024083">
    <property type="entry name" value="Fumarase/histidase_N"/>
</dbReference>
<evidence type="ECO:0000256" key="5">
    <source>
        <dbReference type="ARBA" id="ARBA00022605"/>
    </source>
</evidence>
<dbReference type="Gene3D" id="1.10.40.30">
    <property type="entry name" value="Fumarase/aspartase (C-terminal domain)"/>
    <property type="match status" value="1"/>
</dbReference>
<dbReference type="CDD" id="cd01359">
    <property type="entry name" value="Argininosuccinate_lyase"/>
    <property type="match status" value="1"/>
</dbReference>
<evidence type="ECO:0000259" key="8">
    <source>
        <dbReference type="Pfam" id="PF00206"/>
    </source>
</evidence>
<dbReference type="InterPro" id="IPR000362">
    <property type="entry name" value="Fumarate_lyase_fam"/>
</dbReference>
<evidence type="ECO:0000259" key="9">
    <source>
        <dbReference type="Pfam" id="PF14698"/>
    </source>
</evidence>
<dbReference type="AlphaFoldDB" id="A0A1J1DQ87"/>
<dbReference type="NCBIfam" id="TIGR00838">
    <property type="entry name" value="argH"/>
    <property type="match status" value="1"/>
</dbReference>
<evidence type="ECO:0000256" key="1">
    <source>
        <dbReference type="ARBA" id="ARBA00000985"/>
    </source>
</evidence>
<evidence type="ECO:0000256" key="6">
    <source>
        <dbReference type="ARBA" id="ARBA00023239"/>
    </source>
</evidence>
<evidence type="ECO:0000256" key="7">
    <source>
        <dbReference type="HAMAP-Rule" id="MF_00006"/>
    </source>
</evidence>
<dbReference type="KEGG" id="dtr:RSDT_0497"/>
<keyword evidence="7" id="KW-0963">Cytoplasm</keyword>
<evidence type="ECO:0000256" key="3">
    <source>
        <dbReference type="ARBA" id="ARBA00012338"/>
    </source>
</evidence>
<dbReference type="PANTHER" id="PTHR43814">
    <property type="entry name" value="ARGININOSUCCINATE LYASE"/>
    <property type="match status" value="1"/>
</dbReference>
<sequence length="481" mass="53103">MNKNQSWGGRFDEGPREAAVAYTQSWRYDKALYAQDIRASQAHAKMLGRQGVITPTEARKLADGLERVLTEIESGAFVWKPEMEDVHMNVEARLTEILGDVGKKLHTGRSRNDQIGLTFRLFVADKIAVWRRNVAALCAVLARRAAEHCEDILPGCTHLQPAQPVSLAQHLLAYAWMFRRDVQRIEDALKRVRVSPLGAAALAGATYPLDPQSVAEEVGFSEIYGNSMDAVSDRDFVLEALFCAAAVMMHLSRLCEEIILWANPAFGFVRLPDGYATGSSIMPQKKNPDVAELIRGKTGRVYGALTTMLTVMKGLPLAYNRDMQEDKEAFLDTDSTVDSSLRVMAGMMEELCFCTERMRSACKGGFLNATELADYLVGKGLPFREAHHAAGKAVSLAERWGKGLEDLSLQELQAIDPHIEKDVHAALDYTTAVRRRETPGGTGPRSVARQINQINRWLAAMQTPHHATSSAIADGDSHARP</sequence>
<dbReference type="HAMAP" id="MF_00006">
    <property type="entry name" value="Arg_succ_lyase"/>
    <property type="match status" value="1"/>
</dbReference>
<dbReference type="FunFam" id="1.10.40.30:FF:000001">
    <property type="entry name" value="Argininosuccinate lyase"/>
    <property type="match status" value="1"/>
</dbReference>
<dbReference type="UniPathway" id="UPA00068">
    <property type="reaction ID" value="UER00114"/>
</dbReference>
<evidence type="ECO:0000256" key="2">
    <source>
        <dbReference type="ARBA" id="ARBA00004941"/>
    </source>
</evidence>
<evidence type="ECO:0000256" key="4">
    <source>
        <dbReference type="ARBA" id="ARBA00022571"/>
    </source>
</evidence>
<dbReference type="RefSeq" id="WP_096399531.1">
    <property type="nucleotide sequence ID" value="NZ_AP017368.1"/>
</dbReference>
<dbReference type="InterPro" id="IPR008948">
    <property type="entry name" value="L-Aspartase-like"/>
</dbReference>
<feature type="domain" description="Argininosuccinate lyase C-terminal" evidence="9">
    <location>
        <begin position="366"/>
        <end position="433"/>
    </location>
</feature>
<dbReference type="Proteomes" id="UP000242645">
    <property type="component" value="Chromosome"/>
</dbReference>
<dbReference type="OrthoDB" id="9769623at2"/>
<comment type="catalytic activity">
    <reaction evidence="1 7">
        <text>2-(N(omega)-L-arginino)succinate = fumarate + L-arginine</text>
        <dbReference type="Rhea" id="RHEA:24020"/>
        <dbReference type="ChEBI" id="CHEBI:29806"/>
        <dbReference type="ChEBI" id="CHEBI:32682"/>
        <dbReference type="ChEBI" id="CHEBI:57472"/>
        <dbReference type="EC" id="4.3.2.1"/>
    </reaction>
</comment>
<evidence type="ECO:0000313" key="11">
    <source>
        <dbReference type="Proteomes" id="UP000242645"/>
    </source>
</evidence>
<dbReference type="PANTHER" id="PTHR43814:SF1">
    <property type="entry name" value="ARGININOSUCCINATE LYASE"/>
    <property type="match status" value="1"/>
</dbReference>
<proteinExistence type="inferred from homology"/>
<dbReference type="InterPro" id="IPR029419">
    <property type="entry name" value="Arg_succ_lyase_C"/>
</dbReference>
<comment type="pathway">
    <text evidence="2 7">Amino-acid biosynthesis; L-arginine biosynthesis; L-arginine from L-ornithine and carbamoyl phosphate: step 3/3.</text>
</comment>
<dbReference type="EMBL" id="AP017368">
    <property type="protein sequence ID" value="BAV92009.1"/>
    <property type="molecule type" value="Genomic_DNA"/>
</dbReference>
<dbReference type="PRINTS" id="PR00145">
    <property type="entry name" value="ARGSUCLYASE"/>
</dbReference>
<dbReference type="GO" id="GO:0004056">
    <property type="term" value="F:argininosuccinate lyase activity"/>
    <property type="evidence" value="ECO:0007669"/>
    <property type="project" value="UniProtKB-UniRule"/>
</dbReference>
<comment type="subcellular location">
    <subcellularLocation>
        <location evidence="7">Cytoplasm</location>
    </subcellularLocation>
</comment>
<accession>A0A1J1DQ87</accession>
<dbReference type="Gene3D" id="1.20.200.10">
    <property type="entry name" value="Fumarase/aspartase (Central domain)"/>
    <property type="match status" value="1"/>
</dbReference>
<dbReference type="Gene3D" id="1.10.275.10">
    <property type="entry name" value="Fumarase/aspartase (N-terminal domain)"/>
    <property type="match status" value="1"/>
</dbReference>
<dbReference type="InterPro" id="IPR022761">
    <property type="entry name" value="Fumarate_lyase_N"/>
</dbReference>
<dbReference type="PROSITE" id="PS00163">
    <property type="entry name" value="FUMARATE_LYASES"/>
    <property type="match status" value="1"/>
</dbReference>
<keyword evidence="5 7" id="KW-0028">Amino-acid biosynthesis</keyword>
<dbReference type="GO" id="GO:0005829">
    <property type="term" value="C:cytosol"/>
    <property type="evidence" value="ECO:0007669"/>
    <property type="project" value="TreeGrafter"/>
</dbReference>
<keyword evidence="11" id="KW-1185">Reference proteome</keyword>